<accession>A0AAN6JZT1</accession>
<proteinExistence type="predicted"/>
<feature type="signal peptide" evidence="2">
    <location>
        <begin position="1"/>
        <end position="24"/>
    </location>
</feature>
<keyword evidence="1" id="KW-0472">Membrane</keyword>
<dbReference type="AlphaFoldDB" id="A0AAN6JZT1"/>
<sequence>MLRTFKGSLYWVTVFFLPFLTVTAGDQPSNDYGPAPPPVARATQAPPSWNDLQLRQESSLSDGNNALEERQVTLTAGARPTPIYIPFADPKVHYEACFWGVGNAGQSVYKVFETASNGNQWQAYLLEGPMGASLYHDQLTTEVNGTLETVIASATCKYDAPIENNVAVADCNWMAVINPPATSWYSYRAEITATYTPGVCDLQLVKNKTWNIGSGNGTFDTDPDTVPGSWAARHMQHWAESGIWLLAIIGLLSVIGLGVL</sequence>
<dbReference type="EMBL" id="JAPDMZ010000022">
    <property type="protein sequence ID" value="KAK0555928.1"/>
    <property type="molecule type" value="Genomic_DNA"/>
</dbReference>
<keyword evidence="1" id="KW-1133">Transmembrane helix</keyword>
<evidence type="ECO:0000256" key="2">
    <source>
        <dbReference type="SAM" id="SignalP"/>
    </source>
</evidence>
<evidence type="ECO:0000313" key="3">
    <source>
        <dbReference type="EMBL" id="KAK0555928.1"/>
    </source>
</evidence>
<reference evidence="3" key="1">
    <citation type="journal article" date="2023" name="PhytoFront">
        <title>Draft Genome Resources of Seven Strains of Tilletia horrida, Causal Agent of Kernel Smut of Rice.</title>
        <authorList>
            <person name="Khanal S."/>
            <person name="Antony Babu S."/>
            <person name="Zhou X.G."/>
        </authorList>
    </citation>
    <scope>NUCLEOTIDE SEQUENCE</scope>
    <source>
        <strain evidence="3">TX6</strain>
    </source>
</reference>
<keyword evidence="4" id="KW-1185">Reference proteome</keyword>
<feature type="chain" id="PRO_5042846383" evidence="2">
    <location>
        <begin position="25"/>
        <end position="260"/>
    </location>
</feature>
<name>A0AAN6JZT1_9BASI</name>
<keyword evidence="1" id="KW-0812">Transmembrane</keyword>
<organism evidence="3 4">
    <name type="scientific">Tilletia horrida</name>
    <dbReference type="NCBI Taxonomy" id="155126"/>
    <lineage>
        <taxon>Eukaryota</taxon>
        <taxon>Fungi</taxon>
        <taxon>Dikarya</taxon>
        <taxon>Basidiomycota</taxon>
        <taxon>Ustilaginomycotina</taxon>
        <taxon>Exobasidiomycetes</taxon>
        <taxon>Tilletiales</taxon>
        <taxon>Tilletiaceae</taxon>
        <taxon>Tilletia</taxon>
    </lineage>
</organism>
<feature type="transmembrane region" description="Helical" evidence="1">
    <location>
        <begin position="242"/>
        <end position="259"/>
    </location>
</feature>
<evidence type="ECO:0000256" key="1">
    <source>
        <dbReference type="SAM" id="Phobius"/>
    </source>
</evidence>
<dbReference type="Proteomes" id="UP001176517">
    <property type="component" value="Unassembled WGS sequence"/>
</dbReference>
<gene>
    <name evidence="3" type="ORF">OC846_001480</name>
</gene>
<keyword evidence="2" id="KW-0732">Signal</keyword>
<protein>
    <submittedName>
        <fullName evidence="3">Uncharacterized protein</fullName>
    </submittedName>
</protein>
<evidence type="ECO:0000313" key="4">
    <source>
        <dbReference type="Proteomes" id="UP001176517"/>
    </source>
</evidence>
<comment type="caution">
    <text evidence="3">The sequence shown here is derived from an EMBL/GenBank/DDBJ whole genome shotgun (WGS) entry which is preliminary data.</text>
</comment>